<gene>
    <name evidence="5" type="ORF">JOC49_002572</name>
</gene>
<evidence type="ECO:0000256" key="3">
    <source>
        <dbReference type="ARBA" id="ARBA00022840"/>
    </source>
</evidence>
<dbReference type="PANTHER" id="PTHR30050">
    <property type="entry name" value="CHROMOSOMAL REPLICATION INITIATOR PROTEIN DNAA"/>
    <property type="match status" value="1"/>
</dbReference>
<dbReference type="InterPro" id="IPR028350">
    <property type="entry name" value="DNAC/IstB-like"/>
</dbReference>
<comment type="similarity">
    <text evidence="1">Belongs to the IS21/IS1162 putative ATP-binding protein family.</text>
</comment>
<dbReference type="Proteomes" id="UP000767854">
    <property type="component" value="Unassembled WGS sequence"/>
</dbReference>
<dbReference type="PANTHER" id="PTHR30050:SF4">
    <property type="entry name" value="ATP-BINDING PROTEIN RV3427C IN INSERTION SEQUENCE-RELATED"/>
    <property type="match status" value="1"/>
</dbReference>
<evidence type="ECO:0000259" key="4">
    <source>
        <dbReference type="SMART" id="SM00382"/>
    </source>
</evidence>
<dbReference type="InterPro" id="IPR002611">
    <property type="entry name" value="IstB_ATP-bd"/>
</dbReference>
<dbReference type="InterPro" id="IPR047661">
    <property type="entry name" value="IstB"/>
</dbReference>
<dbReference type="Gene3D" id="3.40.50.300">
    <property type="entry name" value="P-loop containing nucleotide triphosphate hydrolases"/>
    <property type="match status" value="1"/>
</dbReference>
<dbReference type="InterPro" id="IPR003593">
    <property type="entry name" value="AAA+_ATPase"/>
</dbReference>
<reference evidence="5 6" key="1">
    <citation type="submission" date="2021-01" db="EMBL/GenBank/DDBJ databases">
        <title>Genomic Encyclopedia of Type Strains, Phase IV (KMG-IV): sequencing the most valuable type-strain genomes for metagenomic binning, comparative biology and taxonomic classification.</title>
        <authorList>
            <person name="Goeker M."/>
        </authorList>
    </citation>
    <scope>NUCLEOTIDE SEQUENCE [LARGE SCALE GENOMIC DNA]</scope>
    <source>
        <strain evidence="5 6">DSM 24436</strain>
    </source>
</reference>
<organism evidence="5 6">
    <name type="scientific">Fusibacter tunisiensis</name>
    <dbReference type="NCBI Taxonomy" id="1008308"/>
    <lineage>
        <taxon>Bacteria</taxon>
        <taxon>Bacillati</taxon>
        <taxon>Bacillota</taxon>
        <taxon>Clostridia</taxon>
        <taxon>Eubacteriales</taxon>
        <taxon>Eubacteriales Family XII. Incertae Sedis</taxon>
        <taxon>Fusibacter</taxon>
    </lineage>
</organism>
<dbReference type="SUPFAM" id="SSF52540">
    <property type="entry name" value="P-loop containing nucleoside triphosphate hydrolases"/>
    <property type="match status" value="1"/>
</dbReference>
<dbReference type="Pfam" id="PF01695">
    <property type="entry name" value="IstB_IS21"/>
    <property type="match status" value="1"/>
</dbReference>
<keyword evidence="2" id="KW-0547">Nucleotide-binding</keyword>
<comment type="caution">
    <text evidence="5">The sequence shown here is derived from an EMBL/GenBank/DDBJ whole genome shotgun (WGS) entry which is preliminary data.</text>
</comment>
<dbReference type="InterPro" id="IPR027417">
    <property type="entry name" value="P-loop_NTPase"/>
</dbReference>
<keyword evidence="6" id="KW-1185">Reference proteome</keyword>
<dbReference type="SMART" id="SM00382">
    <property type="entry name" value="AAA"/>
    <property type="match status" value="1"/>
</dbReference>
<dbReference type="NCBIfam" id="NF038214">
    <property type="entry name" value="IS21_help_AAA"/>
    <property type="match status" value="1"/>
</dbReference>
<feature type="domain" description="AAA+ ATPase" evidence="4">
    <location>
        <begin position="92"/>
        <end position="224"/>
    </location>
</feature>
<sequence length="239" mass="28044">MKDLITNYQKKLRLSNNLIDIYETTPYENKDQFIHDLLEKLYKERQAGIMARNMKQANFPVKKTLEAYDWSHVQIPEKLSVGAITNLDFLENQENLILYGNIGAGKTHLGIALGIKAIMQIKIVYFFTVHELINKLIQVRENDTYERFMKKLKKAHLLVLDEWGYLPLHQEGARLLFEVISMCYEQKSLIITTNIEFSHWKNFLFDEKLTAAIIDRVVHHSHLLFFDGPSHRKQNALLK</sequence>
<evidence type="ECO:0000313" key="6">
    <source>
        <dbReference type="Proteomes" id="UP000767854"/>
    </source>
</evidence>
<dbReference type="CDD" id="cd00009">
    <property type="entry name" value="AAA"/>
    <property type="match status" value="1"/>
</dbReference>
<protein>
    <submittedName>
        <fullName evidence="5">DNA replication protein DnaC</fullName>
    </submittedName>
</protein>
<evidence type="ECO:0000256" key="1">
    <source>
        <dbReference type="ARBA" id="ARBA00008059"/>
    </source>
</evidence>
<evidence type="ECO:0000256" key="2">
    <source>
        <dbReference type="ARBA" id="ARBA00022741"/>
    </source>
</evidence>
<dbReference type="PIRSF" id="PIRSF003073">
    <property type="entry name" value="DNAC_TnpB_IstB"/>
    <property type="match status" value="1"/>
</dbReference>
<proteinExistence type="inferred from homology"/>
<dbReference type="EMBL" id="JAFBDT010000045">
    <property type="protein sequence ID" value="MBM7562998.1"/>
    <property type="molecule type" value="Genomic_DNA"/>
</dbReference>
<name>A0ABS2MUF0_9FIRM</name>
<accession>A0ABS2MUF0</accession>
<keyword evidence="3" id="KW-0067">ATP-binding</keyword>
<evidence type="ECO:0000313" key="5">
    <source>
        <dbReference type="EMBL" id="MBM7562998.1"/>
    </source>
</evidence>
<dbReference type="RefSeq" id="WP_204665422.1">
    <property type="nucleotide sequence ID" value="NZ_JAFBDT010000045.1"/>
</dbReference>